<comment type="caution">
    <text evidence="1">The sequence shown here is derived from an EMBL/GenBank/DDBJ whole genome shotgun (WGS) entry which is preliminary data.</text>
</comment>
<evidence type="ECO:0000313" key="1">
    <source>
        <dbReference type="EMBL" id="CAF1101847.1"/>
    </source>
</evidence>
<proteinExistence type="predicted"/>
<gene>
    <name evidence="1" type="ORF">OXX778_LOCUS21189</name>
</gene>
<feature type="non-terminal residue" evidence="1">
    <location>
        <position position="70"/>
    </location>
</feature>
<sequence>MTPYEVMFGKKSNNFEDWRTLNKNRMEEDLLYRAIEIRKTVEEVRPKAIENIEAAQEKQKDLTNKRNKRI</sequence>
<evidence type="ECO:0000313" key="2">
    <source>
        <dbReference type="Proteomes" id="UP000663879"/>
    </source>
</evidence>
<dbReference type="Proteomes" id="UP000663879">
    <property type="component" value="Unassembled WGS sequence"/>
</dbReference>
<accession>A0A814P5R1</accession>
<name>A0A814P5R1_9BILA</name>
<protein>
    <submittedName>
        <fullName evidence="1">Uncharacterized protein</fullName>
    </submittedName>
</protein>
<dbReference type="EMBL" id="CAJNOC010007605">
    <property type="protein sequence ID" value="CAF1101847.1"/>
    <property type="molecule type" value="Genomic_DNA"/>
</dbReference>
<dbReference type="AlphaFoldDB" id="A0A814P5R1"/>
<organism evidence="1 2">
    <name type="scientific">Brachionus calyciflorus</name>
    <dbReference type="NCBI Taxonomy" id="104777"/>
    <lineage>
        <taxon>Eukaryota</taxon>
        <taxon>Metazoa</taxon>
        <taxon>Spiralia</taxon>
        <taxon>Gnathifera</taxon>
        <taxon>Rotifera</taxon>
        <taxon>Eurotatoria</taxon>
        <taxon>Monogononta</taxon>
        <taxon>Pseudotrocha</taxon>
        <taxon>Ploima</taxon>
        <taxon>Brachionidae</taxon>
        <taxon>Brachionus</taxon>
    </lineage>
</organism>
<keyword evidence="2" id="KW-1185">Reference proteome</keyword>
<reference evidence="1" key="1">
    <citation type="submission" date="2021-02" db="EMBL/GenBank/DDBJ databases">
        <authorList>
            <person name="Nowell W R."/>
        </authorList>
    </citation>
    <scope>NUCLEOTIDE SEQUENCE</scope>
    <source>
        <strain evidence="1">Ploen Becks lab</strain>
    </source>
</reference>